<proteinExistence type="predicted"/>
<organism evidence="5 6">
    <name type="scientific">Diversispora epigaea</name>
    <dbReference type="NCBI Taxonomy" id="1348612"/>
    <lineage>
        <taxon>Eukaryota</taxon>
        <taxon>Fungi</taxon>
        <taxon>Fungi incertae sedis</taxon>
        <taxon>Mucoromycota</taxon>
        <taxon>Glomeromycotina</taxon>
        <taxon>Glomeromycetes</taxon>
        <taxon>Diversisporales</taxon>
        <taxon>Diversisporaceae</taxon>
        <taxon>Diversispora</taxon>
    </lineage>
</organism>
<dbReference type="SUPFAM" id="SSF81383">
    <property type="entry name" value="F-box domain"/>
    <property type="match status" value="1"/>
</dbReference>
<name>A0A397J505_9GLOM</name>
<dbReference type="Pfam" id="PF24681">
    <property type="entry name" value="Kelch_KLHDC2_KLHL20_DRC7"/>
    <property type="match status" value="1"/>
</dbReference>
<evidence type="ECO:0000256" key="2">
    <source>
        <dbReference type="ARBA" id="ARBA00022737"/>
    </source>
</evidence>
<reference evidence="5 6" key="1">
    <citation type="submission" date="2018-08" db="EMBL/GenBank/DDBJ databases">
        <title>Genome and evolution of the arbuscular mycorrhizal fungus Diversispora epigaea (formerly Glomus versiforme) and its bacterial endosymbionts.</title>
        <authorList>
            <person name="Sun X."/>
            <person name="Fei Z."/>
            <person name="Harrison M."/>
        </authorList>
    </citation>
    <scope>NUCLEOTIDE SEQUENCE [LARGE SCALE GENOMIC DNA]</scope>
    <source>
        <strain evidence="5 6">IT104</strain>
    </source>
</reference>
<dbReference type="InterPro" id="IPR052124">
    <property type="entry name" value="Rab9_kelch_effector"/>
</dbReference>
<dbReference type="PANTHER" id="PTHR46647:SF1">
    <property type="entry name" value="RAB9 EFFECTOR PROTEIN WITH KELCH MOTIFS"/>
    <property type="match status" value="1"/>
</dbReference>
<sequence length="419" mass="48574">MNKLSSPGSYFVELPIEILISITDKLNIKDQQNLSWTCKIMYRLVRICHFGVASPVWEEVKIEGADNIPVSCYRDGVWINGVFYLPVFNQDAPICWTLDFNKPSIIWSKRSIILKLRSKEVYVPIRHTATAAIGNDIYIFGGEDIRTRRLTNIFYCLNVMNLELHMIVKTKNNPRARMMHTLNSINHNNLALFGGRCHMKDGQFYDIKEFSIFNTRKNTWTTYEDSTEIPYPRSIHSSTVVSGRLYIYGGQRITSVSLNLTHEDQDIWVYDIYQEKWHKFLSPLAGKELNNFELPQNWVATNGKPPGSRIGAAIFPIHFRIAILGGIELYNFYYEDEKERPWEFVKLFSPSKHNWEHVRVKGMPRMKCVAIIGDYRGGPKDIFIIGKSYEKDNLITEGNNNNNNNNNNNDNDNNNKETI</sequence>
<comment type="caution">
    <text evidence="5">The sequence shown here is derived from an EMBL/GenBank/DDBJ whole genome shotgun (WGS) entry which is preliminary data.</text>
</comment>
<evidence type="ECO:0000313" key="6">
    <source>
        <dbReference type="Proteomes" id="UP000266861"/>
    </source>
</evidence>
<dbReference type="PROSITE" id="PS50181">
    <property type="entry name" value="FBOX"/>
    <property type="match status" value="1"/>
</dbReference>
<dbReference type="PANTHER" id="PTHR46647">
    <property type="entry name" value="RAB9 EFFECTOR PROTEIN WITH KELCH MOTIFS"/>
    <property type="match status" value="1"/>
</dbReference>
<dbReference type="Gene3D" id="2.120.10.80">
    <property type="entry name" value="Kelch-type beta propeller"/>
    <property type="match status" value="1"/>
</dbReference>
<dbReference type="InterPro" id="IPR015915">
    <property type="entry name" value="Kelch-typ_b-propeller"/>
</dbReference>
<keyword evidence="6" id="KW-1185">Reference proteome</keyword>
<dbReference type="Pfam" id="PF00646">
    <property type="entry name" value="F-box"/>
    <property type="match status" value="1"/>
</dbReference>
<dbReference type="SUPFAM" id="SSF117281">
    <property type="entry name" value="Kelch motif"/>
    <property type="match status" value="1"/>
</dbReference>
<evidence type="ECO:0000259" key="4">
    <source>
        <dbReference type="PROSITE" id="PS50181"/>
    </source>
</evidence>
<evidence type="ECO:0000313" key="5">
    <source>
        <dbReference type="EMBL" id="RHZ83161.1"/>
    </source>
</evidence>
<keyword evidence="1" id="KW-0880">Kelch repeat</keyword>
<accession>A0A397J505</accession>
<keyword evidence="2" id="KW-0677">Repeat</keyword>
<dbReference type="SMART" id="SM00256">
    <property type="entry name" value="FBOX"/>
    <property type="match status" value="1"/>
</dbReference>
<dbReference type="AlphaFoldDB" id="A0A397J505"/>
<dbReference type="InterPro" id="IPR036047">
    <property type="entry name" value="F-box-like_dom_sf"/>
</dbReference>
<dbReference type="InterPro" id="IPR001810">
    <property type="entry name" value="F-box_dom"/>
</dbReference>
<dbReference type="OrthoDB" id="10250130at2759"/>
<protein>
    <recommendedName>
        <fullName evidence="4">F-box domain-containing protein</fullName>
    </recommendedName>
</protein>
<feature type="region of interest" description="Disordered" evidence="3">
    <location>
        <begin position="396"/>
        <end position="419"/>
    </location>
</feature>
<dbReference type="Proteomes" id="UP000266861">
    <property type="component" value="Unassembled WGS sequence"/>
</dbReference>
<dbReference type="STRING" id="1348612.A0A397J505"/>
<gene>
    <name evidence="5" type="ORF">Glove_99g179</name>
</gene>
<feature type="compositionally biased region" description="Low complexity" evidence="3">
    <location>
        <begin position="399"/>
        <end position="412"/>
    </location>
</feature>
<dbReference type="EMBL" id="PQFF01000092">
    <property type="protein sequence ID" value="RHZ83161.1"/>
    <property type="molecule type" value="Genomic_DNA"/>
</dbReference>
<feature type="domain" description="F-box" evidence="4">
    <location>
        <begin position="8"/>
        <end position="60"/>
    </location>
</feature>
<evidence type="ECO:0000256" key="1">
    <source>
        <dbReference type="ARBA" id="ARBA00022441"/>
    </source>
</evidence>
<evidence type="ECO:0000256" key="3">
    <source>
        <dbReference type="SAM" id="MobiDB-lite"/>
    </source>
</evidence>